<reference evidence="2" key="1">
    <citation type="submission" date="2009-07" db="EMBL/GenBank/DDBJ databases">
        <title>Complete sequence of Geobacter sp. M21.</title>
        <authorList>
            <consortium name="US DOE Joint Genome Institute"/>
            <person name="Lucas S."/>
            <person name="Copeland A."/>
            <person name="Lapidus A."/>
            <person name="Glavina del Rio T."/>
            <person name="Dalin E."/>
            <person name="Tice H."/>
            <person name="Bruce D."/>
            <person name="Goodwin L."/>
            <person name="Pitluck S."/>
            <person name="Saunders E."/>
            <person name="Brettin T."/>
            <person name="Detter J.C."/>
            <person name="Han C."/>
            <person name="Larimer F."/>
            <person name="Land M."/>
            <person name="Hauser L."/>
            <person name="Kyrpides N."/>
            <person name="Ovchinnikova G."/>
            <person name="Lovley D."/>
        </authorList>
    </citation>
    <scope>NUCLEOTIDE SEQUENCE [LARGE SCALE GENOMIC DNA]</scope>
    <source>
        <strain evidence="2">M21</strain>
    </source>
</reference>
<dbReference type="EMBL" id="CP001661">
    <property type="protein sequence ID" value="ACT18768.1"/>
    <property type="molecule type" value="Genomic_DNA"/>
</dbReference>
<gene>
    <name evidence="2" type="ordered locus">GM21_2732</name>
</gene>
<accession>C6E1C0</accession>
<evidence type="ECO:0000313" key="2">
    <source>
        <dbReference type="EMBL" id="ACT18768.1"/>
    </source>
</evidence>
<keyword evidence="1" id="KW-0812">Transmembrane</keyword>
<evidence type="ECO:0008006" key="3">
    <source>
        <dbReference type="Google" id="ProtNLM"/>
    </source>
</evidence>
<proteinExistence type="predicted"/>
<protein>
    <recommendedName>
        <fullName evidence="3">DUF2254 domain-containing protein</fullName>
    </recommendedName>
</protein>
<dbReference type="KEGG" id="gem:GM21_2732"/>
<dbReference type="Pfam" id="PF10011">
    <property type="entry name" value="DUF2254"/>
    <property type="match status" value="1"/>
</dbReference>
<evidence type="ECO:0000256" key="1">
    <source>
        <dbReference type="SAM" id="Phobius"/>
    </source>
</evidence>
<organism evidence="2">
    <name type="scientific">Geobacter sp. (strain M21)</name>
    <dbReference type="NCBI Taxonomy" id="443144"/>
    <lineage>
        <taxon>Bacteria</taxon>
        <taxon>Pseudomonadati</taxon>
        <taxon>Thermodesulfobacteriota</taxon>
        <taxon>Desulfuromonadia</taxon>
        <taxon>Geobacterales</taxon>
        <taxon>Geobacteraceae</taxon>
        <taxon>Geobacter</taxon>
    </lineage>
</organism>
<feature type="transmembrane region" description="Helical" evidence="1">
    <location>
        <begin position="142"/>
        <end position="166"/>
    </location>
</feature>
<dbReference type="AlphaFoldDB" id="C6E1C0"/>
<dbReference type="HOGENOM" id="CLU_032303_1_1_7"/>
<dbReference type="InterPro" id="IPR018723">
    <property type="entry name" value="DUF2254_membrane"/>
</dbReference>
<keyword evidence="1" id="KW-0472">Membrane</keyword>
<name>C6E1C0_GEOSM</name>
<feature type="transmembrane region" description="Helical" evidence="1">
    <location>
        <begin position="21"/>
        <end position="40"/>
    </location>
</feature>
<sequence>MAIRMTLRSRLSALWDNLRTSFWFVPTLMAVGAFLAWIALQGADARLRLSESDGAGLIYSGGPDGAWELLSVVAASMITVTGVTFSITIVALVLASQQFGPFLLRDFMRDTGNQVVLGTFIATFLFCLLTLGIIRGSGGSAYVPRLCVSTAMLLTIASLGVLIFFIHHVANFIQTHNILWVVSADLQQAVDCLFPEPIGRCAGASLDRTLPETVESEAGTVLSKGYGYIKVIDEEILMKTAVEHDLVVRLEVRPGAFIGEGDGIASVWPKASLNAEVEKATNDSVVLASNPTAAQDVEFIMNQMVEMAVRALSPGINDPFTAMNSIDLLGQGLRRVAGREIPSPVRLARDGRPRVITVGATFPELLDCAFDQIRHYGRSSVPVLRRIAATLGSIASHVVREEDRQALTRHVHLLREAGCEGVPEPAGRAEVEKACSAALEALTITRAIGGAHDA</sequence>
<feature type="transmembrane region" description="Helical" evidence="1">
    <location>
        <begin position="115"/>
        <end position="136"/>
    </location>
</feature>
<keyword evidence="1" id="KW-1133">Transmembrane helix</keyword>
<dbReference type="eggNOG" id="COG4325">
    <property type="taxonomic scope" value="Bacteria"/>
</dbReference>
<dbReference type="STRING" id="443144.GM21_2732"/>
<dbReference type="OrthoDB" id="2955631at2"/>
<feature type="transmembrane region" description="Helical" evidence="1">
    <location>
        <begin position="69"/>
        <end position="94"/>
    </location>
</feature>